<dbReference type="InterPro" id="IPR046787">
    <property type="entry name" value="DnaT_2"/>
</dbReference>
<name>A0A7X5UB32_9GAMM</name>
<sequence>MLIIEDGTGKPDAESYATAEDLAMYAAKRGVTVPDDDAAREVLLVKAMDKLGEYDARWLGCRASATQALAWPRKDVWLNDMRFSTSSIPRELQYAQLAFAIEAVKNDLQKTVTPQDTGPVIEKTVDGAVTVKYANPGKVLPVSAFAKPEALVNVLLKRGGLFAIRA</sequence>
<feature type="domain" description="Putative DnaT-like" evidence="1">
    <location>
        <begin position="2"/>
        <end position="164"/>
    </location>
</feature>
<evidence type="ECO:0000259" key="1">
    <source>
        <dbReference type="Pfam" id="PF20557"/>
    </source>
</evidence>
<keyword evidence="3" id="KW-1185">Reference proteome</keyword>
<protein>
    <recommendedName>
        <fullName evidence="1">Putative DnaT-like domain-containing protein</fullName>
    </recommendedName>
</protein>
<evidence type="ECO:0000313" key="2">
    <source>
        <dbReference type="EMBL" id="NII07256.1"/>
    </source>
</evidence>
<dbReference type="RefSeq" id="WP_166948973.1">
    <property type="nucleotide sequence ID" value="NZ_JAARLZ010000006.1"/>
</dbReference>
<evidence type="ECO:0000313" key="3">
    <source>
        <dbReference type="Proteomes" id="UP000490980"/>
    </source>
</evidence>
<dbReference type="Pfam" id="PF20557">
    <property type="entry name" value="DnaT_2"/>
    <property type="match status" value="1"/>
</dbReference>
<gene>
    <name evidence="2" type="ORF">HBF25_12765</name>
</gene>
<proteinExistence type="predicted"/>
<organism evidence="2 3">
    <name type="scientific">Luteibacter anthropi</name>
    <dbReference type="NCBI Taxonomy" id="564369"/>
    <lineage>
        <taxon>Bacteria</taxon>
        <taxon>Pseudomonadati</taxon>
        <taxon>Pseudomonadota</taxon>
        <taxon>Gammaproteobacteria</taxon>
        <taxon>Lysobacterales</taxon>
        <taxon>Rhodanobacteraceae</taxon>
        <taxon>Luteibacter</taxon>
    </lineage>
</organism>
<dbReference type="Proteomes" id="UP000490980">
    <property type="component" value="Unassembled WGS sequence"/>
</dbReference>
<accession>A0A7X5UB32</accession>
<comment type="caution">
    <text evidence="2">The sequence shown here is derived from an EMBL/GenBank/DDBJ whole genome shotgun (WGS) entry which is preliminary data.</text>
</comment>
<dbReference type="AlphaFoldDB" id="A0A7X5UB32"/>
<reference evidence="2 3" key="1">
    <citation type="submission" date="2020-03" db="EMBL/GenBank/DDBJ databases">
        <authorList>
            <person name="Lai Q."/>
        </authorList>
    </citation>
    <scope>NUCLEOTIDE SEQUENCE [LARGE SCALE GENOMIC DNA]</scope>
    <source>
        <strain evidence="2 3">CCUG 25036</strain>
    </source>
</reference>
<dbReference type="EMBL" id="JAARLZ010000006">
    <property type="protein sequence ID" value="NII07256.1"/>
    <property type="molecule type" value="Genomic_DNA"/>
</dbReference>